<organism evidence="1 2">
    <name type="scientific">Cyclobacterium lianum</name>
    <dbReference type="NCBI Taxonomy" id="388280"/>
    <lineage>
        <taxon>Bacteria</taxon>
        <taxon>Pseudomonadati</taxon>
        <taxon>Bacteroidota</taxon>
        <taxon>Cytophagia</taxon>
        <taxon>Cytophagales</taxon>
        <taxon>Cyclobacteriaceae</taxon>
        <taxon>Cyclobacterium</taxon>
    </lineage>
</organism>
<keyword evidence="2" id="KW-1185">Reference proteome</keyword>
<accession>A0A1M7M0D3</accession>
<evidence type="ECO:0000313" key="2">
    <source>
        <dbReference type="Proteomes" id="UP000184513"/>
    </source>
</evidence>
<protein>
    <submittedName>
        <fullName evidence="1">Uncharacterized protein</fullName>
    </submittedName>
</protein>
<dbReference type="EMBL" id="FRCY01000004">
    <property type="protein sequence ID" value="SHM84128.1"/>
    <property type="molecule type" value="Genomic_DNA"/>
</dbReference>
<evidence type="ECO:0000313" key="1">
    <source>
        <dbReference type="EMBL" id="SHM84128.1"/>
    </source>
</evidence>
<name>A0A1M7M0D3_9BACT</name>
<proteinExistence type="predicted"/>
<dbReference type="Proteomes" id="UP000184513">
    <property type="component" value="Unassembled WGS sequence"/>
</dbReference>
<gene>
    <name evidence="1" type="ORF">SAMN04488057_10434</name>
</gene>
<reference evidence="1 2" key="1">
    <citation type="submission" date="2016-11" db="EMBL/GenBank/DDBJ databases">
        <authorList>
            <person name="Jaros S."/>
            <person name="Januszkiewicz K."/>
            <person name="Wedrychowicz H."/>
        </authorList>
    </citation>
    <scope>NUCLEOTIDE SEQUENCE [LARGE SCALE GENOMIC DNA]</scope>
    <source>
        <strain evidence="1 2">CGMCC 1.6102</strain>
    </source>
</reference>
<dbReference type="AlphaFoldDB" id="A0A1M7M0D3"/>
<sequence>MDKERVQKLAERLKIYEEKLEDDIDYEMSEEMQEEYFLLKEEFHELDSLMMNYDKSLKLTFNRLSEEYENPDSIKDSTLDMMFPESNREFDLDDMDFD</sequence>
<dbReference type="RefSeq" id="WP_073093861.1">
    <property type="nucleotide sequence ID" value="NZ_FRCY01000004.1"/>
</dbReference>
<dbReference type="STRING" id="388280.SAMN04488057_10434"/>